<keyword evidence="8" id="KW-1185">Reference proteome</keyword>
<dbReference type="EMBL" id="JACDXW010000002">
    <property type="protein sequence ID" value="MCB5363269.1"/>
    <property type="molecule type" value="Genomic_DNA"/>
</dbReference>
<feature type="transmembrane region" description="Helical" evidence="6">
    <location>
        <begin position="34"/>
        <end position="67"/>
    </location>
</feature>
<feature type="transmembrane region" description="Helical" evidence="6">
    <location>
        <begin position="111"/>
        <end position="131"/>
    </location>
</feature>
<dbReference type="RefSeq" id="WP_226953578.1">
    <property type="nucleotide sequence ID" value="NZ_JACDXW010000002.1"/>
</dbReference>
<dbReference type="Pfam" id="PF02653">
    <property type="entry name" value="BPD_transp_2"/>
    <property type="match status" value="1"/>
</dbReference>
<sequence>MTMRRLAIYSFVFILLALMPLAFGQLSHFVADVMTGIAIFVILAVSADLVVGLAGLITLGHGAFFAIGAYSSAILTTRYGLPPVLALGVGLLASTAVSWVVGRAVLHLKGYYLAMATLGLTAVMVTLLMGAR</sequence>
<keyword evidence="3 6" id="KW-0812">Transmembrane</keyword>
<gene>
    <name evidence="7" type="ORF">H0484_05815</name>
</gene>
<evidence type="ECO:0000313" key="7">
    <source>
        <dbReference type="EMBL" id="MCB5363269.1"/>
    </source>
</evidence>
<evidence type="ECO:0000256" key="2">
    <source>
        <dbReference type="ARBA" id="ARBA00022475"/>
    </source>
</evidence>
<comment type="caution">
    <text evidence="7">The sequence shown here is derived from an EMBL/GenBank/DDBJ whole genome shotgun (WGS) entry which is preliminary data.</text>
</comment>
<dbReference type="InterPro" id="IPR043428">
    <property type="entry name" value="LivM-like"/>
</dbReference>
<evidence type="ECO:0000313" key="8">
    <source>
        <dbReference type="Proteomes" id="UP000776983"/>
    </source>
</evidence>
<feature type="transmembrane region" description="Helical" evidence="6">
    <location>
        <begin position="79"/>
        <end position="99"/>
    </location>
</feature>
<name>A0ABS8CB57_9BURK</name>
<evidence type="ECO:0000256" key="5">
    <source>
        <dbReference type="ARBA" id="ARBA00023136"/>
    </source>
</evidence>
<keyword evidence="4 6" id="KW-1133">Transmembrane helix</keyword>
<dbReference type="InterPro" id="IPR001851">
    <property type="entry name" value="ABC_transp_permease"/>
</dbReference>
<reference evidence="7 8" key="1">
    <citation type="submission" date="2020-07" db="EMBL/GenBank/DDBJ databases">
        <title>Pusillimonas sp. nov., isolated from poultry manure in Taiwan.</title>
        <authorList>
            <person name="Lin S.-Y."/>
            <person name="Tang Y.-S."/>
            <person name="Young C.-C."/>
        </authorList>
    </citation>
    <scope>NUCLEOTIDE SEQUENCE [LARGE SCALE GENOMIC DNA]</scope>
    <source>
        <strain evidence="7 8">CC-YST705</strain>
    </source>
</reference>
<dbReference type="Proteomes" id="UP000776983">
    <property type="component" value="Unassembled WGS sequence"/>
</dbReference>
<accession>A0ABS8CB57</accession>
<organism evidence="7 8">
    <name type="scientific">Mesopusillimonas faecipullorum</name>
    <dbReference type="NCBI Taxonomy" id="2755040"/>
    <lineage>
        <taxon>Bacteria</taxon>
        <taxon>Pseudomonadati</taxon>
        <taxon>Pseudomonadota</taxon>
        <taxon>Betaproteobacteria</taxon>
        <taxon>Burkholderiales</taxon>
        <taxon>Alcaligenaceae</taxon>
        <taxon>Mesopusillimonas</taxon>
    </lineage>
</organism>
<protein>
    <recommendedName>
        <fullName evidence="9">Branched-chain amino acid ABC transporter permease</fullName>
    </recommendedName>
</protein>
<evidence type="ECO:0008006" key="9">
    <source>
        <dbReference type="Google" id="ProtNLM"/>
    </source>
</evidence>
<comment type="subcellular location">
    <subcellularLocation>
        <location evidence="1">Cell membrane</location>
        <topology evidence="1">Multi-pass membrane protein</topology>
    </subcellularLocation>
</comment>
<evidence type="ECO:0000256" key="6">
    <source>
        <dbReference type="SAM" id="Phobius"/>
    </source>
</evidence>
<evidence type="ECO:0000256" key="1">
    <source>
        <dbReference type="ARBA" id="ARBA00004651"/>
    </source>
</evidence>
<evidence type="ECO:0000256" key="3">
    <source>
        <dbReference type="ARBA" id="ARBA00022692"/>
    </source>
</evidence>
<evidence type="ECO:0000256" key="4">
    <source>
        <dbReference type="ARBA" id="ARBA00022989"/>
    </source>
</evidence>
<dbReference type="PANTHER" id="PTHR30482">
    <property type="entry name" value="HIGH-AFFINITY BRANCHED-CHAIN AMINO ACID TRANSPORT SYSTEM PERMEASE"/>
    <property type="match status" value="1"/>
</dbReference>
<dbReference type="PANTHER" id="PTHR30482:SF10">
    <property type="entry name" value="HIGH-AFFINITY BRANCHED-CHAIN AMINO ACID TRANSPORT PROTEIN BRAE"/>
    <property type="match status" value="1"/>
</dbReference>
<proteinExistence type="predicted"/>
<keyword evidence="2" id="KW-1003">Cell membrane</keyword>
<keyword evidence="5 6" id="KW-0472">Membrane</keyword>